<evidence type="ECO:0000313" key="1">
    <source>
        <dbReference type="EMBL" id="EEN81952.1"/>
    </source>
</evidence>
<evidence type="ECO:0000313" key="2">
    <source>
        <dbReference type="Proteomes" id="UP000004295"/>
    </source>
</evidence>
<proteinExistence type="predicted"/>
<dbReference type="EMBL" id="ACNN01000036">
    <property type="protein sequence ID" value="EEN81952.1"/>
    <property type="molecule type" value="Genomic_DNA"/>
</dbReference>
<dbReference type="STRING" id="553175.POREN0001_0702"/>
<protein>
    <submittedName>
        <fullName evidence="1">Uncharacterized protein</fullName>
    </submittedName>
</protein>
<keyword evidence="2" id="KW-1185">Reference proteome</keyword>
<dbReference type="Proteomes" id="UP000004295">
    <property type="component" value="Unassembled WGS sequence"/>
</dbReference>
<reference evidence="1 2" key="1">
    <citation type="submission" date="2009-04" db="EMBL/GenBank/DDBJ databases">
        <authorList>
            <person name="Sebastian Y."/>
            <person name="Madupu R."/>
            <person name="Durkin A.S."/>
            <person name="Torralba M."/>
            <person name="Methe B."/>
            <person name="Sutton G.G."/>
            <person name="Strausberg R.L."/>
            <person name="Nelson K.E."/>
        </authorList>
    </citation>
    <scope>NUCLEOTIDE SEQUENCE [LARGE SCALE GENOMIC DNA]</scope>
    <source>
        <strain evidence="2">ATCC 35406 / BCRC 14492 / JCM 8526 / NCTC 13058 / HG 370</strain>
    </source>
</reference>
<name>C3JD15_POREA</name>
<sequence>MSVANLVQLAEMAEKEVRRIGKTDSQASLTMLRSIGSGAIFSWLVLVSSSGQKSFIFQAKLSLLLGLKLFENRAEKEMELPCKKTALALPSPLSFHRL</sequence>
<comment type="caution">
    <text evidence="1">The sequence shown here is derived from an EMBL/GenBank/DDBJ whole genome shotgun (WGS) entry which is preliminary data.</text>
</comment>
<gene>
    <name evidence="1" type="ORF">POREN0001_0702</name>
</gene>
<organism evidence="1 2">
    <name type="scientific">Porphyromonas endodontalis (strain ATCC 35406 / DSM 24491 / JCM 8526 / CCUG 16442 / BCRC 14492 / NCTC 13058 / HG 370)</name>
    <name type="common">Bacteroides endodontalis</name>
    <dbReference type="NCBI Taxonomy" id="553175"/>
    <lineage>
        <taxon>Bacteria</taxon>
        <taxon>Pseudomonadati</taxon>
        <taxon>Bacteroidota</taxon>
        <taxon>Bacteroidia</taxon>
        <taxon>Bacteroidales</taxon>
        <taxon>Porphyromonadaceae</taxon>
        <taxon>Porphyromonas</taxon>
    </lineage>
</organism>
<accession>C3JD15</accession>
<dbReference type="AlphaFoldDB" id="C3JD15"/>